<evidence type="ECO:0000256" key="5">
    <source>
        <dbReference type="ARBA" id="ARBA00022989"/>
    </source>
</evidence>
<keyword evidence="3 9" id="KW-0812">Transmembrane</keyword>
<dbReference type="Pfam" id="PF05875">
    <property type="entry name" value="Ceramidase"/>
    <property type="match status" value="1"/>
</dbReference>
<comment type="subcellular location">
    <subcellularLocation>
        <location evidence="1">Membrane</location>
        <topology evidence="1">Multi-pass membrane protein</topology>
    </subcellularLocation>
</comment>
<proteinExistence type="inferred from homology"/>
<dbReference type="GO" id="GO:0016811">
    <property type="term" value="F:hydrolase activity, acting on carbon-nitrogen (but not peptide) bonds, in linear amides"/>
    <property type="evidence" value="ECO:0007669"/>
    <property type="project" value="InterPro"/>
</dbReference>
<keyword evidence="8" id="KW-0862">Zinc</keyword>
<keyword evidence="7" id="KW-0479">Metal-binding</keyword>
<keyword evidence="5 9" id="KW-1133">Transmembrane helix</keyword>
<keyword evidence="4" id="KW-0378">Hydrolase</keyword>
<dbReference type="PANTHER" id="PTHR46187">
    <property type="entry name" value="ALKALINE CERAMIDASE 3"/>
    <property type="match status" value="1"/>
</dbReference>
<dbReference type="GeneID" id="27907130"/>
<evidence type="ECO:0000256" key="7">
    <source>
        <dbReference type="PIRSR" id="PIRSR608901-1"/>
    </source>
</evidence>
<keyword evidence="11" id="KW-1185">Reference proteome</keyword>
<reference evidence="10 11" key="1">
    <citation type="journal article" date="2012" name="PLoS Pathog.">
        <title>Diverse lifestyles and strategies of plant pathogenesis encoded in the genomes of eighteen Dothideomycetes fungi.</title>
        <authorList>
            <person name="Ohm R.A."/>
            <person name="Feau N."/>
            <person name="Henrissat B."/>
            <person name="Schoch C.L."/>
            <person name="Horwitz B.A."/>
            <person name="Barry K.W."/>
            <person name="Condon B.J."/>
            <person name="Copeland A.C."/>
            <person name="Dhillon B."/>
            <person name="Glaser F."/>
            <person name="Hesse C.N."/>
            <person name="Kosti I."/>
            <person name="LaButti K."/>
            <person name="Lindquist E.A."/>
            <person name="Lucas S."/>
            <person name="Salamov A.A."/>
            <person name="Bradshaw R.E."/>
            <person name="Ciuffetti L."/>
            <person name="Hamelin R.C."/>
            <person name="Kema G.H.J."/>
            <person name="Lawrence C."/>
            <person name="Scott J.A."/>
            <person name="Spatafora J.W."/>
            <person name="Turgeon B.G."/>
            <person name="de Wit P.J.G.M."/>
            <person name="Zhong S."/>
            <person name="Goodwin S.B."/>
            <person name="Grigoriev I.V."/>
        </authorList>
    </citation>
    <scope>NUCLEOTIDE SEQUENCE [LARGE SCALE GENOMIC DNA]</scope>
    <source>
        <strain evidence="10 11">SO2202</strain>
    </source>
</reference>
<dbReference type="GO" id="GO:0046514">
    <property type="term" value="P:ceramide catabolic process"/>
    <property type="evidence" value="ECO:0007669"/>
    <property type="project" value="TreeGrafter"/>
</dbReference>
<sequence length="291" mass="32963">MAHNNGKLWDQSSSQQGLLGYWGRPTSHVNFCEEDYLWTHYIAEFINTLTSLAYVAYGIHGIRRAKRHDIGVVSITNSSYFALIGVGLFSGLYHTTLKYHTQMSDELSMHVAIATVLLQVYTFREPLAIQRRNTAIILGIIIPFVIYHCLTDEFILHVVLFFGMSITVARRIRQIIGLRIKEQIQRDKLRSLVTFATASSLLAFVIWNVDNLFCPTLTRWKHQIGWPWAILLEGHGYWHLLTAMGAYTFMALVEFLTSPEGSPELGFAWPAKATLADIFPKTAAMGHAKSS</sequence>
<dbReference type="OrthoDB" id="187171at2759"/>
<keyword evidence="6 9" id="KW-0472">Membrane</keyword>
<keyword evidence="7" id="KW-0106">Calcium</keyword>
<feature type="binding site" evidence="7">
    <location>
        <position position="33"/>
    </location>
    <ligand>
        <name>Ca(2+)</name>
        <dbReference type="ChEBI" id="CHEBI:29108"/>
    </ligand>
</feature>
<dbReference type="OMA" id="YVITRYI"/>
<feature type="binding site" evidence="8">
    <location>
        <position position="239"/>
    </location>
    <ligand>
        <name>Zn(2+)</name>
        <dbReference type="ChEBI" id="CHEBI:29105"/>
        <note>catalytic</note>
    </ligand>
</feature>
<dbReference type="GO" id="GO:0005789">
    <property type="term" value="C:endoplasmic reticulum membrane"/>
    <property type="evidence" value="ECO:0007669"/>
    <property type="project" value="TreeGrafter"/>
</dbReference>
<feature type="transmembrane region" description="Helical" evidence="9">
    <location>
        <begin position="131"/>
        <end position="148"/>
    </location>
</feature>
<dbReference type="InterPro" id="IPR008901">
    <property type="entry name" value="ACER"/>
</dbReference>
<protein>
    <submittedName>
        <fullName evidence="10">Alkaline ceramidase family protein</fullName>
    </submittedName>
</protein>
<evidence type="ECO:0000256" key="4">
    <source>
        <dbReference type="ARBA" id="ARBA00022801"/>
    </source>
</evidence>
<dbReference type="RefSeq" id="XP_016757744.1">
    <property type="nucleotide sequence ID" value="XM_016909993.1"/>
</dbReference>
<dbReference type="GO" id="GO:0046872">
    <property type="term" value="F:metal ion binding"/>
    <property type="evidence" value="ECO:0007669"/>
    <property type="project" value="UniProtKB-KW"/>
</dbReference>
<evidence type="ECO:0000256" key="2">
    <source>
        <dbReference type="ARBA" id="ARBA00009780"/>
    </source>
</evidence>
<evidence type="ECO:0000313" key="11">
    <source>
        <dbReference type="Proteomes" id="UP000016931"/>
    </source>
</evidence>
<feature type="transmembrane region" description="Helical" evidence="9">
    <location>
        <begin position="107"/>
        <end position="124"/>
    </location>
</feature>
<evidence type="ECO:0000313" key="10">
    <source>
        <dbReference type="EMBL" id="EMF09623.1"/>
    </source>
</evidence>
<feature type="transmembrane region" description="Helical" evidence="9">
    <location>
        <begin position="154"/>
        <end position="172"/>
    </location>
</feature>
<feature type="transmembrane region" description="Helical" evidence="9">
    <location>
        <begin position="38"/>
        <end position="59"/>
    </location>
</feature>
<comment type="similarity">
    <text evidence="2">Belongs to the alkaline ceramidase family.</text>
</comment>
<dbReference type="STRING" id="692275.N1QGG5"/>
<organism evidence="10 11">
    <name type="scientific">Sphaerulina musiva (strain SO2202)</name>
    <name type="common">Poplar stem canker fungus</name>
    <name type="synonym">Septoria musiva</name>
    <dbReference type="NCBI Taxonomy" id="692275"/>
    <lineage>
        <taxon>Eukaryota</taxon>
        <taxon>Fungi</taxon>
        <taxon>Dikarya</taxon>
        <taxon>Ascomycota</taxon>
        <taxon>Pezizomycotina</taxon>
        <taxon>Dothideomycetes</taxon>
        <taxon>Dothideomycetidae</taxon>
        <taxon>Mycosphaerellales</taxon>
        <taxon>Mycosphaerellaceae</taxon>
        <taxon>Sphaerulina</taxon>
    </lineage>
</organism>
<comment type="cofactor">
    <cofactor evidence="8">
        <name>Zn(2+)</name>
        <dbReference type="ChEBI" id="CHEBI:29105"/>
    </cofactor>
</comment>
<feature type="binding site" evidence="7">
    <location>
        <position position="44"/>
    </location>
    <ligand>
        <name>Ca(2+)</name>
        <dbReference type="ChEBI" id="CHEBI:29108"/>
    </ligand>
</feature>
<dbReference type="AlphaFoldDB" id="N1QGG5"/>
<name>N1QGG5_SPHMS</name>
<feature type="transmembrane region" description="Helical" evidence="9">
    <location>
        <begin position="192"/>
        <end position="209"/>
    </location>
</feature>
<dbReference type="PANTHER" id="PTHR46187:SF1">
    <property type="entry name" value="ALKALINE PHYTOCERAMIDASE"/>
    <property type="match status" value="1"/>
</dbReference>
<feature type="transmembrane region" description="Helical" evidence="9">
    <location>
        <begin position="71"/>
        <end position="95"/>
    </location>
</feature>
<dbReference type="GO" id="GO:0046513">
    <property type="term" value="P:ceramide biosynthetic process"/>
    <property type="evidence" value="ECO:0007669"/>
    <property type="project" value="TreeGrafter"/>
</dbReference>
<evidence type="ECO:0000256" key="8">
    <source>
        <dbReference type="PIRSR" id="PIRSR608901-2"/>
    </source>
</evidence>
<feature type="binding site" evidence="8">
    <location>
        <position position="94"/>
    </location>
    <ligand>
        <name>Zn(2+)</name>
        <dbReference type="ChEBI" id="CHEBI:29105"/>
        <note>catalytic</note>
    </ligand>
</feature>
<evidence type="ECO:0000256" key="1">
    <source>
        <dbReference type="ARBA" id="ARBA00004141"/>
    </source>
</evidence>
<accession>N1QGG5</accession>
<dbReference type="EMBL" id="KB456269">
    <property type="protein sequence ID" value="EMF09623.1"/>
    <property type="molecule type" value="Genomic_DNA"/>
</dbReference>
<gene>
    <name evidence="10" type="ORF">SEPMUDRAFT_72483</name>
</gene>
<feature type="binding site" evidence="8">
    <location>
        <position position="235"/>
    </location>
    <ligand>
        <name>Zn(2+)</name>
        <dbReference type="ChEBI" id="CHEBI:29105"/>
        <note>catalytic</note>
    </ligand>
</feature>
<evidence type="ECO:0000256" key="9">
    <source>
        <dbReference type="SAM" id="Phobius"/>
    </source>
</evidence>
<dbReference type="HOGENOM" id="CLU_063293_1_0_1"/>
<dbReference type="Proteomes" id="UP000016931">
    <property type="component" value="Unassembled WGS sequence"/>
</dbReference>
<evidence type="ECO:0000256" key="6">
    <source>
        <dbReference type="ARBA" id="ARBA00023136"/>
    </source>
</evidence>
<evidence type="ECO:0000256" key="3">
    <source>
        <dbReference type="ARBA" id="ARBA00022692"/>
    </source>
</evidence>
<dbReference type="eggNOG" id="KOG2329">
    <property type="taxonomic scope" value="Eukaryota"/>
</dbReference>